<reference evidence="3 5" key="1">
    <citation type="journal article" date="2010" name="J. Bacteriol.">
        <title>Complete genome sequence of Halalkalicoccus jeotgali B3(T), an extremely halophilic archaeon.</title>
        <authorList>
            <person name="Roh S.W."/>
            <person name="Nam Y.D."/>
            <person name="Nam S.H."/>
            <person name="Choi S.H."/>
            <person name="Park H.S."/>
            <person name="Bae J.W."/>
        </authorList>
    </citation>
    <scope>NUCLEOTIDE SEQUENCE [LARGE SCALE GENOMIC DNA]</scope>
    <source>
        <strain evidence="3">B3</strain>
        <strain evidence="5">DSM 18796 / CECT 7217 / JCM 14584 / KCTC 4019 / B3</strain>
    </source>
</reference>
<evidence type="ECO:0000313" key="5">
    <source>
        <dbReference type="Proteomes" id="UP000000390"/>
    </source>
</evidence>
<feature type="domain" description="DUF7282" evidence="2">
    <location>
        <begin position="31"/>
        <end position="155"/>
    </location>
</feature>
<evidence type="ECO:0000256" key="1">
    <source>
        <dbReference type="SAM" id="MobiDB-lite"/>
    </source>
</evidence>
<dbReference type="PATRIC" id="fig|795797.18.peg.2049"/>
<protein>
    <recommendedName>
        <fullName evidence="2">DUF7282 domain-containing protein</fullName>
    </recommendedName>
</protein>
<evidence type="ECO:0000313" key="3">
    <source>
        <dbReference type="EMBL" id="ADJ15437.1"/>
    </source>
</evidence>
<feature type="region of interest" description="Disordered" evidence="1">
    <location>
        <begin position="192"/>
        <end position="216"/>
    </location>
</feature>
<feature type="region of interest" description="Disordered" evidence="1">
    <location>
        <begin position="158"/>
        <end position="177"/>
    </location>
</feature>
<dbReference type="InterPro" id="IPR055706">
    <property type="entry name" value="Slg1/2_DUF7282"/>
</dbReference>
<reference evidence="4 6" key="2">
    <citation type="journal article" date="2014" name="PLoS Genet.">
        <title>Phylogenetically driven sequencing of extremely halophilic archaea reveals strategies for static and dynamic osmo-response.</title>
        <authorList>
            <person name="Becker E.A."/>
            <person name="Seitzer P.M."/>
            <person name="Tritt A."/>
            <person name="Larsen D."/>
            <person name="Krusor M."/>
            <person name="Yao A.I."/>
            <person name="Wu D."/>
            <person name="Madern D."/>
            <person name="Eisen J.A."/>
            <person name="Darling A.E."/>
            <person name="Facciotti M.T."/>
        </authorList>
    </citation>
    <scope>NUCLEOTIDE SEQUENCE [LARGE SCALE GENOMIC DNA]</scope>
    <source>
        <strain evidence="4">B3</strain>
        <strain evidence="6">DSM 18796 / CECT 7217 / JCM 14584 / KCTC 4019 / B3</strain>
    </source>
</reference>
<proteinExistence type="predicted"/>
<dbReference type="Proteomes" id="UP000011645">
    <property type="component" value="Unassembled WGS sequence"/>
</dbReference>
<dbReference type="AlphaFoldDB" id="D8J445"/>
<organism evidence="3 5">
    <name type="scientific">Halalkalicoccus jeotgali (strain DSM 18796 / CECT 7217 / JCM 14584 / KCTC 4019 / B3)</name>
    <dbReference type="NCBI Taxonomy" id="795797"/>
    <lineage>
        <taxon>Archaea</taxon>
        <taxon>Methanobacteriati</taxon>
        <taxon>Methanobacteriota</taxon>
        <taxon>Stenosarchaea group</taxon>
        <taxon>Halobacteria</taxon>
        <taxon>Halobacteriales</taxon>
        <taxon>Halococcaceae</taxon>
        <taxon>Halalkalicoccus</taxon>
    </lineage>
</organism>
<dbReference type="Proteomes" id="UP000000390">
    <property type="component" value="Chromosome"/>
</dbReference>
<dbReference type="Pfam" id="PF23951">
    <property type="entry name" value="DUF7282"/>
    <property type="match status" value="1"/>
</dbReference>
<dbReference type="eggNOG" id="arCOG11233">
    <property type="taxonomic scope" value="Archaea"/>
</dbReference>
<gene>
    <name evidence="3" type="ordered locus">HacjB3_10270</name>
    <name evidence="4" type="ORF">C497_12397</name>
</gene>
<name>D8J445_HALJB</name>
<accession>D8J445</accession>
<sequence>MDDGDVEYNPTENQRPEGPLGDGDGLSYSRFSDQVTDGTYVIVDEGNITTEEGGFMSVHIARPEEDIADVGFINPEDGSPQNAAATIIGYSEYLEPGVHQNIKVPILQDEELQAVSGELDRLPEPAVLVSLPHVDSNENEEWDFFDEGDPDSAYGFEGIGAPTDGSFGPPGPDRPTDIAAVVPLEENVEEFHIARPDDGLHNGELEDDDNKHDDDD</sequence>
<feature type="region of interest" description="Disordered" evidence="1">
    <location>
        <begin position="1"/>
        <end position="31"/>
    </location>
</feature>
<evidence type="ECO:0000313" key="6">
    <source>
        <dbReference type="Proteomes" id="UP000011645"/>
    </source>
</evidence>
<evidence type="ECO:0000259" key="2">
    <source>
        <dbReference type="Pfam" id="PF23951"/>
    </source>
</evidence>
<dbReference type="EMBL" id="CP002062">
    <property type="protein sequence ID" value="ADJ15437.1"/>
    <property type="molecule type" value="Genomic_DNA"/>
</dbReference>
<keyword evidence="6" id="KW-1185">Reference proteome</keyword>
<dbReference type="OrthoDB" id="239724at2157"/>
<evidence type="ECO:0000313" key="4">
    <source>
        <dbReference type="EMBL" id="ELY36154.1"/>
    </source>
</evidence>
<dbReference type="EMBL" id="AOHV01000030">
    <property type="protein sequence ID" value="ELY36154.1"/>
    <property type="molecule type" value="Genomic_DNA"/>
</dbReference>
<dbReference type="KEGG" id="hje:HacjB3_10270"/>
<dbReference type="HOGENOM" id="CLU_1275282_0_0_2"/>